<feature type="signal peptide" evidence="2">
    <location>
        <begin position="1"/>
        <end position="22"/>
    </location>
</feature>
<dbReference type="STRING" id="5627.A0A1C7LW34"/>
<evidence type="ECO:0000313" key="4">
    <source>
        <dbReference type="Proteomes" id="UP000092993"/>
    </source>
</evidence>
<protein>
    <recommendedName>
        <fullName evidence="5">Glycopeptide</fullName>
    </recommendedName>
</protein>
<dbReference type="AlphaFoldDB" id="A0A1C7LW34"/>
<accession>A0A1C7LW34</accession>
<feature type="compositionally biased region" description="Low complexity" evidence="1">
    <location>
        <begin position="233"/>
        <end position="258"/>
    </location>
</feature>
<feature type="chain" id="PRO_5008888814" description="Glycopeptide" evidence="2">
    <location>
        <begin position="23"/>
        <end position="302"/>
    </location>
</feature>
<gene>
    <name evidence="3" type="ORF">A0H81_11970</name>
</gene>
<dbReference type="InterPro" id="IPR037176">
    <property type="entry name" value="Osmotin/thaumatin-like_sf"/>
</dbReference>
<feature type="region of interest" description="Disordered" evidence="1">
    <location>
        <begin position="214"/>
        <end position="302"/>
    </location>
</feature>
<evidence type="ECO:0000256" key="2">
    <source>
        <dbReference type="SAM" id="SignalP"/>
    </source>
</evidence>
<dbReference type="OMA" id="CDGQGTT"/>
<dbReference type="OrthoDB" id="3342934at2759"/>
<feature type="compositionally biased region" description="Basic residues" evidence="1">
    <location>
        <begin position="260"/>
        <end position="270"/>
    </location>
</feature>
<dbReference type="Proteomes" id="UP000092993">
    <property type="component" value="Unassembled WGS sequence"/>
</dbReference>
<proteinExistence type="predicted"/>
<keyword evidence="2" id="KW-0732">Signal</keyword>
<sequence length="302" mass="30807">MFRSIFAASLATVLIASTGVSAEQHIIRFQNNCGKGTPQLVQGGQILSTGQDYVSNGPFSGGIAYLQTGECLLNGEECTLLEMTLGNPTVPGGGSSTDISLIPPHAFNVEASFSYFDGCDGSGATCSSSTCPTAFFQSNDNQVQVQCETDNVNLLISFCSDATKAVVSSSSSKPASTTASQSSSIAASSHSASSTAAVQSSSSAVSQSASSASASAPSLVVNPAPTPSSTTAVSESFTASPSTSSASTVANSSPSVPSRKTCHNNARRRAASTAPDSRAIYESHRRHHARLADNHAARRGSF</sequence>
<evidence type="ECO:0008006" key="5">
    <source>
        <dbReference type="Google" id="ProtNLM"/>
    </source>
</evidence>
<organism evidence="3 4">
    <name type="scientific">Grifola frondosa</name>
    <name type="common">Maitake</name>
    <name type="synonym">Polyporus frondosus</name>
    <dbReference type="NCBI Taxonomy" id="5627"/>
    <lineage>
        <taxon>Eukaryota</taxon>
        <taxon>Fungi</taxon>
        <taxon>Dikarya</taxon>
        <taxon>Basidiomycota</taxon>
        <taxon>Agaricomycotina</taxon>
        <taxon>Agaricomycetes</taxon>
        <taxon>Polyporales</taxon>
        <taxon>Grifolaceae</taxon>
        <taxon>Grifola</taxon>
    </lineage>
</organism>
<evidence type="ECO:0000313" key="3">
    <source>
        <dbReference type="EMBL" id="OBZ68277.1"/>
    </source>
</evidence>
<evidence type="ECO:0000256" key="1">
    <source>
        <dbReference type="SAM" id="MobiDB-lite"/>
    </source>
</evidence>
<name>A0A1C7LW34_GRIFR</name>
<reference evidence="3 4" key="1">
    <citation type="submission" date="2016-03" db="EMBL/GenBank/DDBJ databases">
        <title>Whole genome sequencing of Grifola frondosa 9006-11.</title>
        <authorList>
            <person name="Min B."/>
            <person name="Park H."/>
            <person name="Kim J.-G."/>
            <person name="Cho H."/>
            <person name="Oh Y.-L."/>
            <person name="Kong W.-S."/>
            <person name="Choi I.-G."/>
        </authorList>
    </citation>
    <scope>NUCLEOTIDE SEQUENCE [LARGE SCALE GENOMIC DNA]</scope>
    <source>
        <strain evidence="3 4">9006-11</strain>
    </source>
</reference>
<dbReference type="SUPFAM" id="SSF49870">
    <property type="entry name" value="Osmotin, thaumatin-like protein"/>
    <property type="match status" value="1"/>
</dbReference>
<dbReference type="EMBL" id="LUGG01000022">
    <property type="protein sequence ID" value="OBZ68277.1"/>
    <property type="molecule type" value="Genomic_DNA"/>
</dbReference>
<keyword evidence="4" id="KW-1185">Reference proteome</keyword>
<comment type="caution">
    <text evidence="3">The sequence shown here is derived from an EMBL/GenBank/DDBJ whole genome shotgun (WGS) entry which is preliminary data.</text>
</comment>